<feature type="region of interest" description="Disordered" evidence="1">
    <location>
        <begin position="1"/>
        <end position="24"/>
    </location>
</feature>
<feature type="compositionally biased region" description="Polar residues" evidence="1">
    <location>
        <begin position="1"/>
        <end position="11"/>
    </location>
</feature>
<dbReference type="OrthoDB" id="566138at2759"/>
<dbReference type="PANTHER" id="PTHR42678:SF34">
    <property type="entry name" value="OS04G0183300 PROTEIN"/>
    <property type="match status" value="1"/>
</dbReference>
<evidence type="ECO:0000313" key="4">
    <source>
        <dbReference type="Proteomes" id="UP000799291"/>
    </source>
</evidence>
<dbReference type="PANTHER" id="PTHR42678">
    <property type="entry name" value="AMIDASE"/>
    <property type="match status" value="1"/>
</dbReference>
<name>A0A6G1IXS2_9PLEO</name>
<accession>A0A6G1IXS2</accession>
<reference evidence="3" key="1">
    <citation type="journal article" date="2020" name="Stud. Mycol.">
        <title>101 Dothideomycetes genomes: a test case for predicting lifestyles and emergence of pathogens.</title>
        <authorList>
            <person name="Haridas S."/>
            <person name="Albert R."/>
            <person name="Binder M."/>
            <person name="Bloem J."/>
            <person name="Labutti K."/>
            <person name="Salamov A."/>
            <person name="Andreopoulos B."/>
            <person name="Baker S."/>
            <person name="Barry K."/>
            <person name="Bills G."/>
            <person name="Bluhm B."/>
            <person name="Cannon C."/>
            <person name="Castanera R."/>
            <person name="Culley D."/>
            <person name="Daum C."/>
            <person name="Ezra D."/>
            <person name="Gonzalez J."/>
            <person name="Henrissat B."/>
            <person name="Kuo A."/>
            <person name="Liang C."/>
            <person name="Lipzen A."/>
            <person name="Lutzoni F."/>
            <person name="Magnuson J."/>
            <person name="Mondo S."/>
            <person name="Nolan M."/>
            <person name="Ohm R."/>
            <person name="Pangilinan J."/>
            <person name="Park H.-J."/>
            <person name="Ramirez L."/>
            <person name="Alfaro M."/>
            <person name="Sun H."/>
            <person name="Tritt A."/>
            <person name="Yoshinaga Y."/>
            <person name="Zwiers L.-H."/>
            <person name="Turgeon B."/>
            <person name="Goodwin S."/>
            <person name="Spatafora J."/>
            <person name="Crous P."/>
            <person name="Grigoriev I."/>
        </authorList>
    </citation>
    <scope>NUCLEOTIDE SEQUENCE</scope>
    <source>
        <strain evidence="3">CBS 122367</strain>
    </source>
</reference>
<dbReference type="Pfam" id="PF01425">
    <property type="entry name" value="Amidase"/>
    <property type="match status" value="1"/>
</dbReference>
<evidence type="ECO:0000256" key="1">
    <source>
        <dbReference type="SAM" id="MobiDB-lite"/>
    </source>
</evidence>
<dbReference type="InterPro" id="IPR023631">
    <property type="entry name" value="Amidase_dom"/>
</dbReference>
<dbReference type="SUPFAM" id="SSF75304">
    <property type="entry name" value="Amidase signature (AS) enzymes"/>
    <property type="match status" value="1"/>
</dbReference>
<dbReference type="Proteomes" id="UP000799291">
    <property type="component" value="Unassembled WGS sequence"/>
</dbReference>
<evidence type="ECO:0000313" key="3">
    <source>
        <dbReference type="EMBL" id="KAF2682905.1"/>
    </source>
</evidence>
<feature type="domain" description="Amidase" evidence="2">
    <location>
        <begin position="7"/>
        <end position="68"/>
    </location>
</feature>
<organism evidence="3 4">
    <name type="scientific">Lentithecium fluviatile CBS 122367</name>
    <dbReference type="NCBI Taxonomy" id="1168545"/>
    <lineage>
        <taxon>Eukaryota</taxon>
        <taxon>Fungi</taxon>
        <taxon>Dikarya</taxon>
        <taxon>Ascomycota</taxon>
        <taxon>Pezizomycotina</taxon>
        <taxon>Dothideomycetes</taxon>
        <taxon>Pleosporomycetidae</taxon>
        <taxon>Pleosporales</taxon>
        <taxon>Massarineae</taxon>
        <taxon>Lentitheciaceae</taxon>
        <taxon>Lentithecium</taxon>
    </lineage>
</organism>
<sequence>MGSETLVNNADTMRAPGGSSTGSAMGVAAGFSPLSLGTETSGSLTSPASRAALYALKLTPGSVSIKGV</sequence>
<keyword evidence="4" id="KW-1185">Reference proteome</keyword>
<dbReference type="EMBL" id="MU005585">
    <property type="protein sequence ID" value="KAF2682905.1"/>
    <property type="molecule type" value="Genomic_DNA"/>
</dbReference>
<evidence type="ECO:0000259" key="2">
    <source>
        <dbReference type="Pfam" id="PF01425"/>
    </source>
</evidence>
<protein>
    <recommendedName>
        <fullName evidence="2">Amidase domain-containing protein</fullName>
    </recommendedName>
</protein>
<dbReference type="AlphaFoldDB" id="A0A6G1IXS2"/>
<gene>
    <name evidence="3" type="ORF">K458DRAFT_453191</name>
</gene>
<proteinExistence type="predicted"/>
<dbReference type="InterPro" id="IPR036928">
    <property type="entry name" value="AS_sf"/>
</dbReference>
<dbReference type="Gene3D" id="3.90.1300.10">
    <property type="entry name" value="Amidase signature (AS) domain"/>
    <property type="match status" value="1"/>
</dbReference>